<protein>
    <recommendedName>
        <fullName evidence="3">Tudor domain-containing protein</fullName>
    </recommendedName>
</protein>
<feature type="region of interest" description="Disordered" evidence="2">
    <location>
        <begin position="188"/>
        <end position="245"/>
    </location>
</feature>
<dbReference type="InterPro" id="IPR036612">
    <property type="entry name" value="KH_dom_type_1_sf"/>
</dbReference>
<comment type="caution">
    <text evidence="4">The sequence shown here is derived from an EMBL/GenBank/DDBJ whole genome shotgun (WGS) entry which is preliminary data.</text>
</comment>
<reference evidence="4" key="1">
    <citation type="submission" date="2023-07" db="EMBL/GenBank/DDBJ databases">
        <title>Chromosome-level genome assembly of Artemia franciscana.</title>
        <authorList>
            <person name="Jo E."/>
        </authorList>
    </citation>
    <scope>NUCLEOTIDE SEQUENCE</scope>
    <source>
        <tissue evidence="4">Whole body</tissue>
    </source>
</reference>
<dbReference type="InterPro" id="IPR050621">
    <property type="entry name" value="Tudor_domain_containing"/>
</dbReference>
<dbReference type="SUPFAM" id="SSF54791">
    <property type="entry name" value="Eukaryotic type KH-domain (KH-domain type I)"/>
    <property type="match status" value="1"/>
</dbReference>
<dbReference type="InterPro" id="IPR035437">
    <property type="entry name" value="SNase_OB-fold_sf"/>
</dbReference>
<dbReference type="Proteomes" id="UP001187531">
    <property type="component" value="Unassembled WGS sequence"/>
</dbReference>
<dbReference type="PANTHER" id="PTHR22948:SF65">
    <property type="entry name" value="A-KINASE ANCHORING PROTEIN 1"/>
    <property type="match status" value="1"/>
</dbReference>
<dbReference type="EMBL" id="JAVRJZ010000013">
    <property type="protein sequence ID" value="KAK2714857.1"/>
    <property type="molecule type" value="Genomic_DNA"/>
</dbReference>
<feature type="compositionally biased region" description="Polar residues" evidence="2">
    <location>
        <begin position="202"/>
        <end position="216"/>
    </location>
</feature>
<dbReference type="InterPro" id="IPR002999">
    <property type="entry name" value="Tudor"/>
</dbReference>
<dbReference type="SUPFAM" id="SSF50199">
    <property type="entry name" value="Staphylococcal nuclease"/>
    <property type="match status" value="1"/>
</dbReference>
<dbReference type="PANTHER" id="PTHR22948">
    <property type="entry name" value="TUDOR DOMAIN CONTAINING PROTEIN"/>
    <property type="match status" value="1"/>
</dbReference>
<dbReference type="InterPro" id="IPR004088">
    <property type="entry name" value="KH_dom_type_1"/>
</dbReference>
<feature type="domain" description="Tudor" evidence="3">
    <location>
        <begin position="418"/>
        <end position="477"/>
    </location>
</feature>
<dbReference type="Gene3D" id="2.40.50.90">
    <property type="match status" value="1"/>
</dbReference>
<evidence type="ECO:0000256" key="1">
    <source>
        <dbReference type="PROSITE-ProRule" id="PRU00117"/>
    </source>
</evidence>
<evidence type="ECO:0000313" key="5">
    <source>
        <dbReference type="Proteomes" id="UP001187531"/>
    </source>
</evidence>
<dbReference type="InterPro" id="IPR004087">
    <property type="entry name" value="KH_dom"/>
</dbReference>
<gene>
    <name evidence="4" type="ORF">QYM36_009155</name>
</gene>
<dbReference type="EMBL" id="JAVRJZ010000013">
    <property type="protein sequence ID" value="KAK2714858.1"/>
    <property type="molecule type" value="Genomic_DNA"/>
</dbReference>
<dbReference type="InterPro" id="IPR047368">
    <property type="entry name" value="KH-I_AKAP1"/>
</dbReference>
<sequence>MENTNKFILLGLSSFALALTVNYFRKRKNNSNSEERNTKKTDLVKTVTFGPSEIIDENIDESSLIESDLVRRDSAVLSIDGSITAKSDFISCDGEFVRPTEEAELVTNKVETLIEEAKSVILKSGPSQDLDEIEAKSNELKAIVELLAVKADSTMAKIEPMKTEHLNNNSEELNKLVENLKLKEKDMNSVDVSKRTCERDSANNSPADFSTTNGSIHSDARSESSADGNDSGKGGSDTHVSNGDASDLVAVSPYPSHLITTERIVVYEFLLPQKLCGVLIGRYGSNVNDIKTRTGASLLIKKHPAQMKYKICSIEGTKSEIDHALEIVRDKFPSNKYPQVTLEQVNIPAASAVALVPDTLQLTLPPEVNCDVIVSNIVSTNHIFVQQPTHPTYPSLPRLDTCMAACYSQLDAPEVIRPVQEHLICAAPAYGGWYRARVISNEDSGVEDVDVSFVDYGGFARLQASSLKQIRVDFMSLPFQACECYLANIGPAEESGQWSIESCTIMEQLCQGWVLQARVVGYAPQGTPLVYLYKTDGSEVIFINRELVNRGVARWYEVDADENIITKNQLD</sequence>
<dbReference type="Gene3D" id="3.30.1370.10">
    <property type="entry name" value="K Homology domain, type 1"/>
    <property type="match status" value="1"/>
</dbReference>
<evidence type="ECO:0000259" key="3">
    <source>
        <dbReference type="PROSITE" id="PS50304"/>
    </source>
</evidence>
<dbReference type="GO" id="GO:0010468">
    <property type="term" value="P:regulation of gene expression"/>
    <property type="evidence" value="ECO:0007669"/>
    <property type="project" value="UniProtKB-ARBA"/>
</dbReference>
<feature type="compositionally biased region" description="Basic and acidic residues" evidence="2">
    <location>
        <begin position="188"/>
        <end position="201"/>
    </location>
</feature>
<keyword evidence="5" id="KW-1185">Reference proteome</keyword>
<dbReference type="GO" id="GO:0005739">
    <property type="term" value="C:mitochondrion"/>
    <property type="evidence" value="ECO:0007669"/>
    <property type="project" value="UniProtKB-ARBA"/>
</dbReference>
<dbReference type="EMBL" id="JAVRJZ010000013">
    <property type="protein sequence ID" value="KAK2714855.1"/>
    <property type="molecule type" value="Genomic_DNA"/>
</dbReference>
<dbReference type="GO" id="GO:0003723">
    <property type="term" value="F:RNA binding"/>
    <property type="evidence" value="ECO:0007669"/>
    <property type="project" value="UniProtKB-UniRule"/>
</dbReference>
<dbReference type="AlphaFoldDB" id="A0AA88HTF4"/>
<dbReference type="CDD" id="cd22395">
    <property type="entry name" value="KH-I_AKAP1"/>
    <property type="match status" value="1"/>
</dbReference>
<dbReference type="SMART" id="SM00322">
    <property type="entry name" value="KH"/>
    <property type="match status" value="1"/>
</dbReference>
<keyword evidence="1" id="KW-0694">RNA-binding</keyword>
<dbReference type="CDD" id="cd20407">
    <property type="entry name" value="Tudor_AKAP1"/>
    <property type="match status" value="1"/>
</dbReference>
<accession>A0AA88HTF4</accession>
<dbReference type="Pfam" id="PF00013">
    <property type="entry name" value="KH_1"/>
    <property type="match status" value="1"/>
</dbReference>
<evidence type="ECO:0000313" key="4">
    <source>
        <dbReference type="EMBL" id="KAK2714858.1"/>
    </source>
</evidence>
<dbReference type="InterPro" id="IPR047367">
    <property type="entry name" value="Tudor_AKAP1"/>
</dbReference>
<dbReference type="Gene3D" id="2.30.30.140">
    <property type="match status" value="1"/>
</dbReference>
<proteinExistence type="predicted"/>
<organism evidence="4 5">
    <name type="scientific">Artemia franciscana</name>
    <name type="common">Brine shrimp</name>
    <name type="synonym">Artemia sanfranciscana</name>
    <dbReference type="NCBI Taxonomy" id="6661"/>
    <lineage>
        <taxon>Eukaryota</taxon>
        <taxon>Metazoa</taxon>
        <taxon>Ecdysozoa</taxon>
        <taxon>Arthropoda</taxon>
        <taxon>Crustacea</taxon>
        <taxon>Branchiopoda</taxon>
        <taxon>Anostraca</taxon>
        <taxon>Artemiidae</taxon>
        <taxon>Artemia</taxon>
    </lineage>
</organism>
<name>A0AA88HTF4_ARTSF</name>
<dbReference type="PROSITE" id="PS50304">
    <property type="entry name" value="TUDOR"/>
    <property type="match status" value="1"/>
</dbReference>
<dbReference type="Pfam" id="PF00567">
    <property type="entry name" value="TUDOR"/>
    <property type="match status" value="1"/>
</dbReference>
<evidence type="ECO:0000256" key="2">
    <source>
        <dbReference type="SAM" id="MobiDB-lite"/>
    </source>
</evidence>
<dbReference type="PROSITE" id="PS50084">
    <property type="entry name" value="KH_TYPE_1"/>
    <property type="match status" value="1"/>
</dbReference>
<dbReference type="SUPFAM" id="SSF63748">
    <property type="entry name" value="Tudor/PWWP/MBT"/>
    <property type="match status" value="1"/>
</dbReference>